<accession>A0A6J6H568</accession>
<dbReference type="InterPro" id="IPR027417">
    <property type="entry name" value="P-loop_NTPase"/>
</dbReference>
<evidence type="ECO:0000313" key="1">
    <source>
        <dbReference type="EMBL" id="CAB4603898.1"/>
    </source>
</evidence>
<gene>
    <name evidence="1" type="ORF">UFOPK1808_00963</name>
</gene>
<name>A0A6J6H568_9ZZZZ</name>
<organism evidence="1">
    <name type="scientific">freshwater metagenome</name>
    <dbReference type="NCBI Taxonomy" id="449393"/>
    <lineage>
        <taxon>unclassified sequences</taxon>
        <taxon>metagenomes</taxon>
        <taxon>ecological metagenomes</taxon>
    </lineage>
</organism>
<dbReference type="SUPFAM" id="SSF52540">
    <property type="entry name" value="P-loop containing nucleoside triphosphate hydrolases"/>
    <property type="match status" value="1"/>
</dbReference>
<dbReference type="AlphaFoldDB" id="A0A6J6H568"/>
<proteinExistence type="predicted"/>
<sequence>MSTLFMSSKGGNCTTVTATAFALIAAQRGQHTVLIDLCGDIPSVVGMTEPASPGVNDWLAESSTADAQALVTSGTPFAEGLVVVHRGARFVDGEPRWDKFVEAISSLPMNIVIDAGIGHVPDALRHAVDAVTMVVKPCYLSLRRAARLPHPTNVFVIDEPGRALTVKDVGHVIGSPVAATIPYDPAIGRAVDAGLLPSRVTTLFGPYFSLPAE</sequence>
<reference evidence="1" key="1">
    <citation type="submission" date="2020-05" db="EMBL/GenBank/DDBJ databases">
        <authorList>
            <person name="Chiriac C."/>
            <person name="Salcher M."/>
            <person name="Ghai R."/>
            <person name="Kavagutti S V."/>
        </authorList>
    </citation>
    <scope>NUCLEOTIDE SEQUENCE</scope>
</reference>
<protein>
    <submittedName>
        <fullName evidence="1">Unannotated protein</fullName>
    </submittedName>
</protein>
<dbReference type="EMBL" id="CAEZUL010000110">
    <property type="protein sequence ID" value="CAB4603898.1"/>
    <property type="molecule type" value="Genomic_DNA"/>
</dbReference>
<dbReference type="Gene3D" id="3.40.50.300">
    <property type="entry name" value="P-loop containing nucleotide triphosphate hydrolases"/>
    <property type="match status" value="1"/>
</dbReference>